<protein>
    <recommendedName>
        <fullName evidence="7">TRAP transporter large permease protein</fullName>
    </recommendedName>
</protein>
<keyword evidence="2" id="KW-1003">Cell membrane</keyword>
<feature type="transmembrane region" description="Helical" evidence="7">
    <location>
        <begin position="310"/>
        <end position="332"/>
    </location>
</feature>
<comment type="subcellular location">
    <subcellularLocation>
        <location evidence="1 7">Cell inner membrane</location>
        <topology evidence="1 7">Multi-pass membrane protein</topology>
    </subcellularLocation>
</comment>
<evidence type="ECO:0000313" key="9">
    <source>
        <dbReference type="EMBL" id="MES1929548.1"/>
    </source>
</evidence>
<keyword evidence="3 7" id="KW-0997">Cell inner membrane</keyword>
<keyword evidence="4 7" id="KW-0812">Transmembrane</keyword>
<keyword evidence="10" id="KW-1185">Reference proteome</keyword>
<feature type="transmembrane region" description="Helical" evidence="7">
    <location>
        <begin position="277"/>
        <end position="298"/>
    </location>
</feature>
<dbReference type="RefSeq" id="WP_353111058.1">
    <property type="nucleotide sequence ID" value="NZ_APND01000003.1"/>
</dbReference>
<evidence type="ECO:0000256" key="2">
    <source>
        <dbReference type="ARBA" id="ARBA00022475"/>
    </source>
</evidence>
<feature type="transmembrane region" description="Helical" evidence="7">
    <location>
        <begin position="28"/>
        <end position="49"/>
    </location>
</feature>
<evidence type="ECO:0000256" key="1">
    <source>
        <dbReference type="ARBA" id="ARBA00004429"/>
    </source>
</evidence>
<gene>
    <name evidence="9" type="ORF">SADO_09839</name>
</gene>
<feature type="transmembrane region" description="Helical" evidence="7">
    <location>
        <begin position="248"/>
        <end position="265"/>
    </location>
</feature>
<dbReference type="InterPro" id="IPR010656">
    <property type="entry name" value="DctM"/>
</dbReference>
<feature type="transmembrane region" description="Helical" evidence="7">
    <location>
        <begin position="399"/>
        <end position="423"/>
    </location>
</feature>
<reference evidence="9 10" key="1">
    <citation type="submission" date="2013-03" db="EMBL/GenBank/DDBJ databases">
        <title>Salinisphaera dokdonensis CL-ES53 Genome Sequencing.</title>
        <authorList>
            <person name="Li C."/>
            <person name="Lai Q."/>
            <person name="Shao Z."/>
        </authorList>
    </citation>
    <scope>NUCLEOTIDE SEQUENCE [LARGE SCALE GENOMIC DNA]</scope>
    <source>
        <strain evidence="9 10">CL-ES53</strain>
    </source>
</reference>
<evidence type="ECO:0000256" key="6">
    <source>
        <dbReference type="ARBA" id="ARBA00023136"/>
    </source>
</evidence>
<dbReference type="InterPro" id="IPR004681">
    <property type="entry name" value="TRAP_DctM"/>
</dbReference>
<feature type="transmembrane region" description="Helical" evidence="7">
    <location>
        <begin position="339"/>
        <end position="358"/>
    </location>
</feature>
<evidence type="ECO:0000256" key="3">
    <source>
        <dbReference type="ARBA" id="ARBA00022519"/>
    </source>
</evidence>
<dbReference type="Proteomes" id="UP001460888">
    <property type="component" value="Unassembled WGS sequence"/>
</dbReference>
<dbReference type="PIRSF" id="PIRSF006066">
    <property type="entry name" value="HI0050"/>
    <property type="match status" value="1"/>
</dbReference>
<proteinExistence type="inferred from homology"/>
<organism evidence="9 10">
    <name type="scientific">Salinisphaera dokdonensis CL-ES53</name>
    <dbReference type="NCBI Taxonomy" id="1304272"/>
    <lineage>
        <taxon>Bacteria</taxon>
        <taxon>Pseudomonadati</taxon>
        <taxon>Pseudomonadota</taxon>
        <taxon>Gammaproteobacteria</taxon>
        <taxon>Salinisphaerales</taxon>
        <taxon>Salinisphaeraceae</taxon>
        <taxon>Salinisphaera</taxon>
    </lineage>
</organism>
<feature type="transmembrane region" description="Helical" evidence="7">
    <location>
        <begin position="180"/>
        <end position="199"/>
    </location>
</feature>
<keyword evidence="6 7" id="KW-0472">Membrane</keyword>
<feature type="transmembrane region" description="Helical" evidence="7">
    <location>
        <begin position="5"/>
        <end position="22"/>
    </location>
</feature>
<dbReference type="PANTHER" id="PTHR33362:SF5">
    <property type="entry name" value="C4-DICARBOXYLATE TRAP TRANSPORTER LARGE PERMEASE PROTEIN DCTM"/>
    <property type="match status" value="1"/>
</dbReference>
<evidence type="ECO:0000313" key="10">
    <source>
        <dbReference type="Proteomes" id="UP001460888"/>
    </source>
</evidence>
<evidence type="ECO:0000256" key="4">
    <source>
        <dbReference type="ARBA" id="ARBA00022692"/>
    </source>
</evidence>
<evidence type="ECO:0000256" key="7">
    <source>
        <dbReference type="RuleBase" id="RU369079"/>
    </source>
</evidence>
<keyword evidence="7" id="KW-0813">Transport</keyword>
<feature type="transmembrane region" description="Helical" evidence="7">
    <location>
        <begin position="56"/>
        <end position="77"/>
    </location>
</feature>
<feature type="transmembrane region" description="Helical" evidence="7">
    <location>
        <begin position="141"/>
        <end position="168"/>
    </location>
</feature>
<comment type="function">
    <text evidence="7">Part of the tripartite ATP-independent periplasmic (TRAP) transport system.</text>
</comment>
<sequence>MAPEMIGYIGMVAMLVLLALRVPVALSMLLVGFFGFANVITFDAALAMIKTVPLEVLTSYSFSAIPMFIFMGVLASHSGMAGSLFDASRKLFGGWKGGMAIAAVSSCGIFSAISGSSLATASTMSRVALPEMERNGYAPSLATGALAAGGTLGIMIPPSIALLLYAILTEQSVGEMFAAGLIPGLMGLAFYIITVSIVVKLRPELAQASEPTKLLTKLKATTGLIPFGGVFALMVFGIYGGLFTPTEGASIGAFATLLYALFKGMRLDGLWQASQETLALSAVVFFMILGAETLGYFISASRMSFTITEYVAGLGLSNLGVLMCMLLMYFVLGCFMDAIAMLLITVPVVYPIITSLGIDPVWFGIVTVLTVELGLITPPVGMNVFVIKATAPHVGLGEIFRGVAPFIVSDFIRLALLIAFPVLTTLLL</sequence>
<comment type="similarity">
    <text evidence="7">Belongs to the TRAP transporter large permease family.</text>
</comment>
<accession>A0ABV2B101</accession>
<feature type="transmembrane region" description="Helical" evidence="7">
    <location>
        <begin position="220"/>
        <end position="242"/>
    </location>
</feature>
<keyword evidence="5 7" id="KW-1133">Transmembrane helix</keyword>
<name>A0ABV2B101_9GAMM</name>
<dbReference type="EMBL" id="APND01000003">
    <property type="protein sequence ID" value="MES1929548.1"/>
    <property type="molecule type" value="Genomic_DNA"/>
</dbReference>
<dbReference type="Pfam" id="PF06808">
    <property type="entry name" value="DctM"/>
    <property type="match status" value="1"/>
</dbReference>
<feature type="domain" description="TRAP C4-dicarboxylate transport system permease DctM subunit" evidence="8">
    <location>
        <begin position="12"/>
        <end position="422"/>
    </location>
</feature>
<dbReference type="PANTHER" id="PTHR33362">
    <property type="entry name" value="SIALIC ACID TRAP TRANSPORTER PERMEASE PROTEIN SIAT-RELATED"/>
    <property type="match status" value="1"/>
</dbReference>
<evidence type="ECO:0000256" key="5">
    <source>
        <dbReference type="ARBA" id="ARBA00022989"/>
    </source>
</evidence>
<feature type="transmembrane region" description="Helical" evidence="7">
    <location>
        <begin position="97"/>
        <end position="120"/>
    </location>
</feature>
<comment type="caution">
    <text evidence="9">The sequence shown here is derived from an EMBL/GenBank/DDBJ whole genome shotgun (WGS) entry which is preliminary data.</text>
</comment>
<feature type="transmembrane region" description="Helical" evidence="7">
    <location>
        <begin position="364"/>
        <end position="387"/>
    </location>
</feature>
<comment type="subunit">
    <text evidence="7">The complex comprises the extracytoplasmic solute receptor protein and the two transmembrane proteins.</text>
</comment>
<evidence type="ECO:0000259" key="8">
    <source>
        <dbReference type="Pfam" id="PF06808"/>
    </source>
</evidence>
<dbReference type="NCBIfam" id="TIGR00786">
    <property type="entry name" value="dctM"/>
    <property type="match status" value="1"/>
</dbReference>